<dbReference type="PROSITE" id="PS51257">
    <property type="entry name" value="PROKAR_LIPOPROTEIN"/>
    <property type="match status" value="1"/>
</dbReference>
<feature type="compositionally biased region" description="Low complexity" evidence="1">
    <location>
        <begin position="30"/>
        <end position="50"/>
    </location>
</feature>
<keyword evidence="2" id="KW-0732">Signal</keyword>
<comment type="caution">
    <text evidence="3">The sequence shown here is derived from an EMBL/GenBank/DDBJ whole genome shotgun (WGS) entry which is preliminary data.</text>
</comment>
<keyword evidence="3" id="KW-0645">Protease</keyword>
<organism evidence="3 4">
    <name type="scientific">Thermomonospora cellulosilytica</name>
    <dbReference type="NCBI Taxonomy" id="1411118"/>
    <lineage>
        <taxon>Bacteria</taxon>
        <taxon>Bacillati</taxon>
        <taxon>Actinomycetota</taxon>
        <taxon>Actinomycetes</taxon>
        <taxon>Streptosporangiales</taxon>
        <taxon>Thermomonosporaceae</taxon>
        <taxon>Thermomonospora</taxon>
    </lineage>
</organism>
<keyword evidence="3" id="KW-0378">Hydrolase</keyword>
<name>A0A7W3N395_9ACTN</name>
<evidence type="ECO:0000256" key="1">
    <source>
        <dbReference type="SAM" id="MobiDB-lite"/>
    </source>
</evidence>
<keyword evidence="3" id="KW-0482">Metalloprotease</keyword>
<dbReference type="GO" id="GO:0006508">
    <property type="term" value="P:proteolysis"/>
    <property type="evidence" value="ECO:0007669"/>
    <property type="project" value="UniProtKB-KW"/>
</dbReference>
<dbReference type="InterPro" id="IPR007343">
    <property type="entry name" value="Uncharacterised_pept_Zn_put"/>
</dbReference>
<evidence type="ECO:0000313" key="3">
    <source>
        <dbReference type="EMBL" id="MBA9006776.1"/>
    </source>
</evidence>
<dbReference type="AlphaFoldDB" id="A0A7W3N395"/>
<gene>
    <name evidence="3" type="ORF">HNR21_005658</name>
</gene>
<dbReference type="GO" id="GO:0008237">
    <property type="term" value="F:metallopeptidase activity"/>
    <property type="evidence" value="ECO:0007669"/>
    <property type="project" value="UniProtKB-KW"/>
</dbReference>
<feature type="chain" id="PRO_5038503079" evidence="2">
    <location>
        <begin position="20"/>
        <end position="256"/>
    </location>
</feature>
<evidence type="ECO:0000256" key="2">
    <source>
        <dbReference type="SAM" id="SignalP"/>
    </source>
</evidence>
<keyword evidence="4" id="KW-1185">Reference proteome</keyword>
<feature type="region of interest" description="Disordered" evidence="1">
    <location>
        <begin position="28"/>
        <end position="70"/>
    </location>
</feature>
<dbReference type="EMBL" id="JACJII010000001">
    <property type="protein sequence ID" value="MBA9006776.1"/>
    <property type="molecule type" value="Genomic_DNA"/>
</dbReference>
<dbReference type="Pfam" id="PF04228">
    <property type="entry name" value="Zn_peptidase"/>
    <property type="match status" value="1"/>
</dbReference>
<proteinExistence type="predicted"/>
<accession>A0A7W3N395</accession>
<feature type="signal peptide" evidence="2">
    <location>
        <begin position="1"/>
        <end position="19"/>
    </location>
</feature>
<reference evidence="3 4" key="1">
    <citation type="submission" date="2020-08" db="EMBL/GenBank/DDBJ databases">
        <title>Sequencing the genomes of 1000 actinobacteria strains.</title>
        <authorList>
            <person name="Klenk H.-P."/>
        </authorList>
    </citation>
    <scope>NUCLEOTIDE SEQUENCE [LARGE SCALE GENOMIC DNA]</scope>
    <source>
        <strain evidence="3 4">DSM 45823</strain>
    </source>
</reference>
<evidence type="ECO:0000313" key="4">
    <source>
        <dbReference type="Proteomes" id="UP000539313"/>
    </source>
</evidence>
<dbReference type="Proteomes" id="UP000539313">
    <property type="component" value="Unassembled WGS sequence"/>
</dbReference>
<protein>
    <submittedName>
        <fullName evidence="3">Putative metalloprotease</fullName>
    </submittedName>
</protein>
<dbReference type="RefSeq" id="WP_182707572.1">
    <property type="nucleotide sequence ID" value="NZ_JACJII010000001.1"/>
</dbReference>
<dbReference type="SUPFAM" id="SSF55486">
    <property type="entry name" value="Metalloproteases ('zincins'), catalytic domain"/>
    <property type="match status" value="1"/>
</dbReference>
<sequence>MFNPLRSLTALALGGALLAASGCTIEFETPSSAQSPRPSASAPRNSADGPKPGGTGGPGQGAPVNESELQQDIASARQVVDGYWRQHWSELFTGVYRSPRVHGAYDGNDLAGAPTCGGQPATKFNAYYCIPEDYIAWDINLMRAGYAEGDAWVYLIIAHEWGHAIQNRLKMDLVAQQKELQADCLAGATLYGAKADGTLLFEDGDVKELSNGLVAVGDDTEWTNPQDHGDPIERITAFGRGRDGGVRACLPETAGA</sequence>
<feature type="compositionally biased region" description="Gly residues" evidence="1">
    <location>
        <begin position="51"/>
        <end position="60"/>
    </location>
</feature>